<keyword evidence="5" id="KW-0808">Transferase</keyword>
<dbReference type="Pfam" id="PF01040">
    <property type="entry name" value="UbiA"/>
    <property type="match status" value="1"/>
</dbReference>
<dbReference type="Proteomes" id="UP000054988">
    <property type="component" value="Unassembled WGS sequence"/>
</dbReference>
<comment type="similarity">
    <text evidence="4">Belongs to the UbiA prenyltransferase family.</text>
</comment>
<dbReference type="PROSITE" id="PS00943">
    <property type="entry name" value="UBIA"/>
    <property type="match status" value="1"/>
</dbReference>
<gene>
    <name evidence="11" type="ORF">WG66_12116</name>
</gene>
<evidence type="ECO:0000256" key="6">
    <source>
        <dbReference type="ARBA" id="ARBA00022692"/>
    </source>
</evidence>
<organism evidence="11 12">
    <name type="scientific">Moniliophthora roreri</name>
    <name type="common">Frosty pod rot fungus</name>
    <name type="synonym">Monilia roreri</name>
    <dbReference type="NCBI Taxonomy" id="221103"/>
    <lineage>
        <taxon>Eukaryota</taxon>
        <taxon>Fungi</taxon>
        <taxon>Dikarya</taxon>
        <taxon>Basidiomycota</taxon>
        <taxon>Agaricomycotina</taxon>
        <taxon>Agaricomycetes</taxon>
        <taxon>Agaricomycetidae</taxon>
        <taxon>Agaricales</taxon>
        <taxon>Marasmiineae</taxon>
        <taxon>Marasmiaceae</taxon>
        <taxon>Moniliophthora</taxon>
    </lineage>
</organism>
<dbReference type="GO" id="GO:0006744">
    <property type="term" value="P:ubiquinone biosynthetic process"/>
    <property type="evidence" value="ECO:0007669"/>
    <property type="project" value="TreeGrafter"/>
</dbReference>
<feature type="transmembrane region" description="Helical" evidence="10">
    <location>
        <begin position="240"/>
        <end position="266"/>
    </location>
</feature>
<dbReference type="CDD" id="cd13959">
    <property type="entry name" value="PT_UbiA_COQ2"/>
    <property type="match status" value="1"/>
</dbReference>
<dbReference type="PANTHER" id="PTHR11048:SF28">
    <property type="entry name" value="4-HYDROXYBENZOATE POLYPRENYLTRANSFERASE, MITOCHONDRIAL"/>
    <property type="match status" value="1"/>
</dbReference>
<dbReference type="InterPro" id="IPR044878">
    <property type="entry name" value="UbiA_sf"/>
</dbReference>
<dbReference type="EMBL" id="LATX01001992">
    <property type="protein sequence ID" value="KTB35293.1"/>
    <property type="molecule type" value="Genomic_DNA"/>
</dbReference>
<evidence type="ECO:0000313" key="12">
    <source>
        <dbReference type="Proteomes" id="UP000054988"/>
    </source>
</evidence>
<evidence type="ECO:0000256" key="4">
    <source>
        <dbReference type="ARBA" id="ARBA00005985"/>
    </source>
</evidence>
<dbReference type="Gene3D" id="1.10.357.140">
    <property type="entry name" value="UbiA prenyltransferase"/>
    <property type="match status" value="1"/>
</dbReference>
<dbReference type="PANTHER" id="PTHR11048">
    <property type="entry name" value="PRENYLTRANSFERASES"/>
    <property type="match status" value="1"/>
</dbReference>
<proteinExistence type="inferred from homology"/>
<comment type="pathway">
    <text evidence="3">Secondary metabolite biosynthesis.</text>
</comment>
<evidence type="ECO:0000313" key="11">
    <source>
        <dbReference type="EMBL" id="KTB35293.1"/>
    </source>
</evidence>
<dbReference type="GO" id="GO:0005743">
    <property type="term" value="C:mitochondrial inner membrane"/>
    <property type="evidence" value="ECO:0007669"/>
    <property type="project" value="TreeGrafter"/>
</dbReference>
<sequence>MDATSLTRKLALNFNDDEDFMMSQTKPLHGFPKSWHPYLELIRLDKPTGMKLMFWPFAWGLTMAAYSVDLPLRNYSISLPKCLVGAFVIRSAACTINDIFDREMDAGVERTKGRPLASGRISVLKASVFVSIQYVVGTLFFYSTIDGLALLVALFQLLPVFAIYPPLKRITYWPQAWLGFAMNFGFITAWVSTTGVLNIPLLATVIAGCWCIITLFLPFSWPGRVQATPVIKRESTDENLSTIIIGVVLGAFIFLIASIGIVWYYLAKWRLRPAAGQSYPFTITGNTAFSSTDAELRPMRVTKAESTSAPTTPEEHTVSVWETRNPYVTPSRKKGSKVGTSVSDPSTTGSKRSKRSTPRMRSASVTEQTVSSIAFAPLTERQMEIDERIKEMNGKLCLFLKDVPKSGPGASNLVGKMTHDHRVLQWKNRIAQLEELKESDWALGKTDVVPKGLYMGSFSEAQDDMRSIVRPFR</sequence>
<evidence type="ECO:0000256" key="5">
    <source>
        <dbReference type="ARBA" id="ARBA00022679"/>
    </source>
</evidence>
<feature type="transmembrane region" description="Helical" evidence="10">
    <location>
        <begin position="176"/>
        <end position="193"/>
    </location>
</feature>
<dbReference type="InterPro" id="IPR030470">
    <property type="entry name" value="UbiA_prenylTrfase_CS"/>
</dbReference>
<feature type="region of interest" description="Disordered" evidence="9">
    <location>
        <begin position="300"/>
        <end position="368"/>
    </location>
</feature>
<evidence type="ECO:0000256" key="8">
    <source>
        <dbReference type="ARBA" id="ARBA00023136"/>
    </source>
</evidence>
<evidence type="ECO:0000256" key="3">
    <source>
        <dbReference type="ARBA" id="ARBA00005179"/>
    </source>
</evidence>
<keyword evidence="6 10" id="KW-0812">Transmembrane</keyword>
<feature type="transmembrane region" description="Helical" evidence="10">
    <location>
        <begin position="121"/>
        <end position="142"/>
    </location>
</feature>
<dbReference type="GO" id="GO:0008412">
    <property type="term" value="F:4-hydroxybenzoate polyprenyltransferase activity"/>
    <property type="evidence" value="ECO:0007669"/>
    <property type="project" value="TreeGrafter"/>
</dbReference>
<name>A0A0W0FG25_MONRR</name>
<reference evidence="11 12" key="1">
    <citation type="submission" date="2015-12" db="EMBL/GenBank/DDBJ databases">
        <title>Draft genome sequence of Moniliophthora roreri, the causal agent of frosty pod rot of cacao.</title>
        <authorList>
            <person name="Aime M.C."/>
            <person name="Diaz-Valderrama J.R."/>
            <person name="Kijpornyongpan T."/>
            <person name="Phillips-Mora W."/>
        </authorList>
    </citation>
    <scope>NUCLEOTIDE SEQUENCE [LARGE SCALE GENOMIC DNA]</scope>
    <source>
        <strain evidence="11 12">MCA 2952</strain>
    </source>
</reference>
<dbReference type="InterPro" id="IPR000537">
    <property type="entry name" value="UbiA_prenyltransferase"/>
</dbReference>
<evidence type="ECO:0000256" key="1">
    <source>
        <dbReference type="ARBA" id="ARBA00001946"/>
    </source>
</evidence>
<dbReference type="FunFam" id="1.10.357.140:FF:000008">
    <property type="entry name" value="4-hydroxybenzoate octaprenyltransferase"/>
    <property type="match status" value="1"/>
</dbReference>
<evidence type="ECO:0000256" key="2">
    <source>
        <dbReference type="ARBA" id="ARBA00004141"/>
    </source>
</evidence>
<keyword evidence="7 10" id="KW-1133">Transmembrane helix</keyword>
<comment type="caution">
    <text evidence="11">The sequence shown here is derived from an EMBL/GenBank/DDBJ whole genome shotgun (WGS) entry which is preliminary data.</text>
</comment>
<feature type="transmembrane region" description="Helical" evidence="10">
    <location>
        <begin position="148"/>
        <end position="164"/>
    </location>
</feature>
<keyword evidence="8 10" id="KW-0472">Membrane</keyword>
<dbReference type="AlphaFoldDB" id="A0A0W0FG25"/>
<dbReference type="InterPro" id="IPR039653">
    <property type="entry name" value="Prenyltransferase"/>
</dbReference>
<accession>A0A0W0FG25</accession>
<evidence type="ECO:0000256" key="10">
    <source>
        <dbReference type="SAM" id="Phobius"/>
    </source>
</evidence>
<protein>
    <submittedName>
        <fullName evidence="11">Uncharacterized protein</fullName>
    </submittedName>
</protein>
<comment type="subcellular location">
    <subcellularLocation>
        <location evidence="2">Membrane</location>
        <topology evidence="2">Multi-pass membrane protein</topology>
    </subcellularLocation>
</comment>
<feature type="transmembrane region" description="Helical" evidence="10">
    <location>
        <begin position="199"/>
        <end position="219"/>
    </location>
</feature>
<comment type="cofactor">
    <cofactor evidence="1">
        <name>Mg(2+)</name>
        <dbReference type="ChEBI" id="CHEBI:18420"/>
    </cofactor>
</comment>
<evidence type="ECO:0000256" key="7">
    <source>
        <dbReference type="ARBA" id="ARBA00022989"/>
    </source>
</evidence>
<evidence type="ECO:0000256" key="9">
    <source>
        <dbReference type="SAM" id="MobiDB-lite"/>
    </source>
</evidence>